<evidence type="ECO:0000256" key="1">
    <source>
        <dbReference type="ARBA" id="ARBA00006115"/>
    </source>
</evidence>
<feature type="domain" description="Mannose-6-phosphate isomerase type II C-terminal" evidence="10">
    <location>
        <begin position="349"/>
        <end position="463"/>
    </location>
</feature>
<dbReference type="InterPro" id="IPR001538">
    <property type="entry name" value="Man6P_isomerase-2_C"/>
</dbReference>
<keyword evidence="6" id="KW-0342">GTP-binding</keyword>
<evidence type="ECO:0000256" key="7">
    <source>
        <dbReference type="ARBA" id="ARBA00047343"/>
    </source>
</evidence>
<dbReference type="OrthoDB" id="9806359at2"/>
<dbReference type="Pfam" id="PF00483">
    <property type="entry name" value="NTP_transferase"/>
    <property type="match status" value="1"/>
</dbReference>
<evidence type="ECO:0000256" key="5">
    <source>
        <dbReference type="ARBA" id="ARBA00022741"/>
    </source>
</evidence>
<keyword evidence="13" id="KW-1185">Reference proteome</keyword>
<proteinExistence type="inferred from homology"/>
<dbReference type="PANTHER" id="PTHR46390">
    <property type="entry name" value="MANNOSE-1-PHOSPHATE GUANYLYLTRANSFERASE"/>
    <property type="match status" value="1"/>
</dbReference>
<accession>M3A8L9</accession>
<dbReference type="PATRIC" id="fig|1244869.3.peg.3017"/>
<dbReference type="CDD" id="cd02509">
    <property type="entry name" value="GDP-M1P_Guanylyltransferase"/>
    <property type="match status" value="1"/>
</dbReference>
<dbReference type="InterPro" id="IPR051161">
    <property type="entry name" value="Mannose-6P_isomerase_type2"/>
</dbReference>
<dbReference type="EC" id="2.7.7.13" evidence="2"/>
<evidence type="ECO:0000256" key="4">
    <source>
        <dbReference type="ARBA" id="ARBA00022695"/>
    </source>
</evidence>
<keyword evidence="3" id="KW-0808">Transferase</keyword>
<dbReference type="InterPro" id="IPR054566">
    <property type="entry name" value="ManC/GMP-like_b-helix"/>
</dbReference>
<dbReference type="EMBL" id="AONQ01000042">
    <property type="protein sequence ID" value="EME69123.1"/>
    <property type="molecule type" value="Genomic_DNA"/>
</dbReference>
<dbReference type="CDD" id="cd02213">
    <property type="entry name" value="cupin_PMI_typeII_C"/>
    <property type="match status" value="1"/>
</dbReference>
<evidence type="ECO:0000313" key="12">
    <source>
        <dbReference type="EMBL" id="EME69123.1"/>
    </source>
</evidence>
<evidence type="ECO:0000256" key="3">
    <source>
        <dbReference type="ARBA" id="ARBA00022679"/>
    </source>
</evidence>
<name>M3A8L9_9PROT</name>
<dbReference type="FunFam" id="2.60.120.10:FF:000032">
    <property type="entry name" value="Mannose-1-phosphate guanylyltransferase/mannose-6-phosphate isomerase"/>
    <property type="match status" value="1"/>
</dbReference>
<dbReference type="GO" id="GO:0009298">
    <property type="term" value="P:GDP-mannose biosynthetic process"/>
    <property type="evidence" value="ECO:0007669"/>
    <property type="project" value="TreeGrafter"/>
</dbReference>
<dbReference type="AlphaFoldDB" id="M3A8L9"/>
<feature type="domain" description="MannoseP isomerase/GMP-like beta-helix" evidence="11">
    <location>
        <begin position="293"/>
        <end position="345"/>
    </location>
</feature>
<dbReference type="Gene3D" id="3.90.550.10">
    <property type="entry name" value="Spore Coat Polysaccharide Biosynthesis Protein SpsA, Chain A"/>
    <property type="match status" value="1"/>
</dbReference>
<dbReference type="PANTHER" id="PTHR46390:SF1">
    <property type="entry name" value="MANNOSE-1-PHOSPHATE GUANYLYLTRANSFERASE"/>
    <property type="match status" value="1"/>
</dbReference>
<dbReference type="FunFam" id="3.90.550.10:FF:000046">
    <property type="entry name" value="Mannose-1-phosphate guanylyltransferase (GDP)"/>
    <property type="match status" value="1"/>
</dbReference>
<reference evidence="12 13" key="1">
    <citation type="journal article" date="2014" name="Genome Announc.">
        <title>Draft Genome Sequence of Magnetospirillum sp. Strain SO-1, a Freshwater Magnetotactic Bacterium Isolated from the Ol'khovka River, Russia.</title>
        <authorList>
            <person name="Grouzdev D.S."/>
            <person name="Dziuba M.V."/>
            <person name="Sukhacheva M.S."/>
            <person name="Mardanov A.V."/>
            <person name="Beletskiy A.V."/>
            <person name="Kuznetsov B.B."/>
            <person name="Skryabin K.G."/>
        </authorList>
    </citation>
    <scope>NUCLEOTIDE SEQUENCE [LARGE SCALE GENOMIC DNA]</scope>
    <source>
        <strain evidence="12 13">SO-1</strain>
    </source>
</reference>
<dbReference type="InterPro" id="IPR029044">
    <property type="entry name" value="Nucleotide-diphossugar_trans"/>
</dbReference>
<dbReference type="InterPro" id="IPR049577">
    <property type="entry name" value="GMPP_N"/>
</dbReference>
<dbReference type="SUPFAM" id="SSF51182">
    <property type="entry name" value="RmlC-like cupins"/>
    <property type="match status" value="1"/>
</dbReference>
<keyword evidence="4" id="KW-0548">Nucleotidyltransferase</keyword>
<comment type="caution">
    <text evidence="12">The sequence shown here is derived from an EMBL/GenBank/DDBJ whole genome shotgun (WGS) entry which is preliminary data.</text>
</comment>
<dbReference type="NCBIfam" id="TIGR01479">
    <property type="entry name" value="GMP_PMI"/>
    <property type="match status" value="1"/>
</dbReference>
<feature type="domain" description="Nucleotidyl transferase" evidence="9">
    <location>
        <begin position="10"/>
        <end position="282"/>
    </location>
</feature>
<comment type="catalytic activity">
    <reaction evidence="7">
        <text>alpha-D-mannose 1-phosphate + GTP + H(+) = GDP-alpha-D-mannose + diphosphate</text>
        <dbReference type="Rhea" id="RHEA:15229"/>
        <dbReference type="ChEBI" id="CHEBI:15378"/>
        <dbReference type="ChEBI" id="CHEBI:33019"/>
        <dbReference type="ChEBI" id="CHEBI:37565"/>
        <dbReference type="ChEBI" id="CHEBI:57527"/>
        <dbReference type="ChEBI" id="CHEBI:58409"/>
        <dbReference type="EC" id="2.7.7.13"/>
    </reaction>
</comment>
<evidence type="ECO:0000259" key="11">
    <source>
        <dbReference type="Pfam" id="PF22640"/>
    </source>
</evidence>
<evidence type="ECO:0000259" key="10">
    <source>
        <dbReference type="Pfam" id="PF01050"/>
    </source>
</evidence>
<evidence type="ECO:0000256" key="8">
    <source>
        <dbReference type="RuleBase" id="RU004190"/>
    </source>
</evidence>
<evidence type="ECO:0000313" key="13">
    <source>
        <dbReference type="Proteomes" id="UP000011744"/>
    </source>
</evidence>
<dbReference type="GO" id="GO:0005525">
    <property type="term" value="F:GTP binding"/>
    <property type="evidence" value="ECO:0007669"/>
    <property type="project" value="UniProtKB-KW"/>
</dbReference>
<dbReference type="GO" id="GO:0004475">
    <property type="term" value="F:mannose-1-phosphate guanylyltransferase (GTP) activity"/>
    <property type="evidence" value="ECO:0007669"/>
    <property type="project" value="UniProtKB-EC"/>
</dbReference>
<dbReference type="InterPro" id="IPR005835">
    <property type="entry name" value="NTP_transferase_dom"/>
</dbReference>
<dbReference type="eggNOG" id="COG0662">
    <property type="taxonomic scope" value="Bacteria"/>
</dbReference>
<dbReference type="InterPro" id="IPR014710">
    <property type="entry name" value="RmlC-like_jellyroll"/>
</dbReference>
<dbReference type="RefSeq" id="WP_008619033.1">
    <property type="nucleotide sequence ID" value="NZ_AONQ01000042.1"/>
</dbReference>
<sequence>MTNQPPAVIPVILSGGAGTRLWPLSRELRPKQLLPLLGDDTLLQQTAARLPGRPMVVCNHEHRFIVAEQLREKGIEPRAIVIEPMGRNTAPAVAVAALLAEAEPDSLLLVMPSDHRVKDAQAFRRAVETAIPLAQADHLVTFGIQPTEANTGYGYIKRGSALMEGFAVERFVEKPDRATAEAYLASGEYLWNAGIFLFKADVYLRELERRLPDMVSQCRAALAQGQTDLFFFRLADAPFAAIKGQSIDYAVMEHTEKAAMVPVDMGWSDIGSWSALWQESDRDGDGNVLVGDVMAGDTRNSYIRSERHLVTTLGVEDLIVVATDDSILVAAKSHDQDVKKIVEDLKARGRSEASQGTRAWRPWGWFQTIDDGYRFRVKHISVNPGAKLSLQKHWHRSEHWVVVTGTALVTCGDKTFTLRENESTFIPAGTPHRLENPGKVPLRMIEVQSGEYIGEDDIVRIEDVYGRTEG</sequence>
<dbReference type="Gene3D" id="2.60.120.10">
    <property type="entry name" value="Jelly Rolls"/>
    <property type="match status" value="1"/>
</dbReference>
<comment type="similarity">
    <text evidence="1 8">Belongs to the mannose-6-phosphate isomerase type 2 family.</text>
</comment>
<dbReference type="InterPro" id="IPR011051">
    <property type="entry name" value="RmlC_Cupin_sf"/>
</dbReference>
<keyword evidence="5" id="KW-0547">Nucleotide-binding</keyword>
<organism evidence="12 13">
    <name type="scientific">Paramagnetospirillum caucaseum</name>
    <dbReference type="NCBI Taxonomy" id="1244869"/>
    <lineage>
        <taxon>Bacteria</taxon>
        <taxon>Pseudomonadati</taxon>
        <taxon>Pseudomonadota</taxon>
        <taxon>Alphaproteobacteria</taxon>
        <taxon>Rhodospirillales</taxon>
        <taxon>Magnetospirillaceae</taxon>
        <taxon>Paramagnetospirillum</taxon>
    </lineage>
</organism>
<dbReference type="Pfam" id="PF22640">
    <property type="entry name" value="ManC_GMP_beta-helix"/>
    <property type="match status" value="1"/>
</dbReference>
<dbReference type="SUPFAM" id="SSF53448">
    <property type="entry name" value="Nucleotide-diphospho-sugar transferases"/>
    <property type="match status" value="1"/>
</dbReference>
<evidence type="ECO:0000256" key="2">
    <source>
        <dbReference type="ARBA" id="ARBA00012387"/>
    </source>
</evidence>
<dbReference type="STRING" id="1244869.H261_15000"/>
<dbReference type="Pfam" id="PF01050">
    <property type="entry name" value="MannoseP_isomer"/>
    <property type="match status" value="1"/>
</dbReference>
<gene>
    <name evidence="12" type="ORF">H261_15000</name>
</gene>
<evidence type="ECO:0000256" key="6">
    <source>
        <dbReference type="ARBA" id="ARBA00023134"/>
    </source>
</evidence>
<dbReference type="GO" id="GO:0000271">
    <property type="term" value="P:polysaccharide biosynthetic process"/>
    <property type="evidence" value="ECO:0007669"/>
    <property type="project" value="InterPro"/>
</dbReference>
<evidence type="ECO:0000259" key="9">
    <source>
        <dbReference type="Pfam" id="PF00483"/>
    </source>
</evidence>
<protein>
    <recommendedName>
        <fullName evidence="2">mannose-1-phosphate guanylyltransferase</fullName>
        <ecNumber evidence="2">2.7.7.13</ecNumber>
    </recommendedName>
</protein>
<dbReference type="InterPro" id="IPR006375">
    <property type="entry name" value="Man1P_GuaTrfase/Man6P_Isoase"/>
</dbReference>
<dbReference type="Proteomes" id="UP000011744">
    <property type="component" value="Unassembled WGS sequence"/>
</dbReference>
<dbReference type="eggNOG" id="COG0836">
    <property type="taxonomic scope" value="Bacteria"/>
</dbReference>